<dbReference type="Proteomes" id="UP000194003">
    <property type="component" value="Unassembled WGS sequence"/>
</dbReference>
<dbReference type="AlphaFoldDB" id="A0A1Y2K1L4"/>
<reference evidence="3 4" key="1">
    <citation type="journal article" date="2016" name="BMC Genomics">
        <title>Combined genomic and structural analyses of a cultured magnetotactic bacterium reveals its niche adaptation to a dynamic environment.</title>
        <authorList>
            <person name="Araujo A.C."/>
            <person name="Morillo V."/>
            <person name="Cypriano J."/>
            <person name="Teixeira L.C."/>
            <person name="Leao P."/>
            <person name="Lyra S."/>
            <person name="Almeida L.G."/>
            <person name="Bazylinski D.A."/>
            <person name="Vasconcellos A.T."/>
            <person name="Abreu F."/>
            <person name="Lins U."/>
        </authorList>
    </citation>
    <scope>NUCLEOTIDE SEQUENCE [LARGE SCALE GENOMIC DNA]</scope>
    <source>
        <strain evidence="3 4">IT-1</strain>
    </source>
</reference>
<comment type="similarity">
    <text evidence="1">Belongs to the bacterial sugar transferase family.</text>
</comment>
<name>A0A1Y2K1L4_9PROT</name>
<protein>
    <submittedName>
        <fullName evidence="3">Putative sugar transferase</fullName>
    </submittedName>
</protein>
<accession>A0A1Y2K1L4</accession>
<dbReference type="EMBL" id="LVJN01000020">
    <property type="protein sequence ID" value="OSM01898.1"/>
    <property type="molecule type" value="Genomic_DNA"/>
</dbReference>
<organism evidence="3 4">
    <name type="scientific">Magnetofaba australis IT-1</name>
    <dbReference type="NCBI Taxonomy" id="1434232"/>
    <lineage>
        <taxon>Bacteria</taxon>
        <taxon>Pseudomonadati</taxon>
        <taxon>Pseudomonadota</taxon>
        <taxon>Magnetococcia</taxon>
        <taxon>Magnetococcales</taxon>
        <taxon>Magnetococcaceae</taxon>
        <taxon>Magnetofaba</taxon>
    </lineage>
</organism>
<proteinExistence type="inferred from homology"/>
<evidence type="ECO:0000259" key="2">
    <source>
        <dbReference type="Pfam" id="PF02397"/>
    </source>
</evidence>
<gene>
    <name evidence="3" type="ORF">MAIT1_01955</name>
</gene>
<comment type="caution">
    <text evidence="3">The sequence shown here is derived from an EMBL/GenBank/DDBJ whole genome shotgun (WGS) entry which is preliminary data.</text>
</comment>
<keyword evidence="4" id="KW-1185">Reference proteome</keyword>
<dbReference type="PANTHER" id="PTHR30576">
    <property type="entry name" value="COLANIC BIOSYNTHESIS UDP-GLUCOSE LIPID CARRIER TRANSFERASE"/>
    <property type="match status" value="1"/>
</dbReference>
<dbReference type="GO" id="GO:0016780">
    <property type="term" value="F:phosphotransferase activity, for other substituted phosphate groups"/>
    <property type="evidence" value="ECO:0007669"/>
    <property type="project" value="TreeGrafter"/>
</dbReference>
<feature type="domain" description="Bacterial sugar transferase" evidence="2">
    <location>
        <begin position="2"/>
        <end position="176"/>
    </location>
</feature>
<dbReference type="PANTHER" id="PTHR30576:SF0">
    <property type="entry name" value="UNDECAPRENYL-PHOSPHATE N-ACETYLGALACTOSAMINYL 1-PHOSPHATE TRANSFERASE-RELATED"/>
    <property type="match status" value="1"/>
</dbReference>
<keyword evidence="3" id="KW-0808">Transferase</keyword>
<evidence type="ECO:0000313" key="3">
    <source>
        <dbReference type="EMBL" id="OSM01898.1"/>
    </source>
</evidence>
<evidence type="ECO:0000256" key="1">
    <source>
        <dbReference type="ARBA" id="ARBA00006464"/>
    </source>
</evidence>
<dbReference type="InterPro" id="IPR003362">
    <property type="entry name" value="Bact_transf"/>
</dbReference>
<evidence type="ECO:0000313" key="4">
    <source>
        <dbReference type="Proteomes" id="UP000194003"/>
    </source>
</evidence>
<dbReference type="GO" id="GO:0000271">
    <property type="term" value="P:polysaccharide biosynthetic process"/>
    <property type="evidence" value="ECO:0007669"/>
    <property type="project" value="UniProtKB-KW"/>
</dbReference>
<dbReference type="STRING" id="1434232.MAIT1_01955"/>
<sequence length="195" mass="22160">MTLLTLFSPLMLLVASAIWLFHPGQIIFSQRRGGLHGRPFTIYKFRTMWVSEDGADVQQAVSNDPRITPLGRWLRAWSLDELPQLFNVLRGDMRLVGPRPHALAHEATFKQQCPCYALRDVVKPGITGWAQLHGMRQEITCRADLAQRIQLDLAYVRARSFAWDLSILLKTPLAMIQPMGGAPHPQRRRRAPVMG</sequence>
<dbReference type="Pfam" id="PF02397">
    <property type="entry name" value="Bac_transf"/>
    <property type="match status" value="1"/>
</dbReference>